<protein>
    <submittedName>
        <fullName evidence="2">Dehydratase</fullName>
    </submittedName>
</protein>
<evidence type="ECO:0000313" key="3">
    <source>
        <dbReference type="Proteomes" id="UP000054851"/>
    </source>
</evidence>
<dbReference type="CDD" id="cd03454">
    <property type="entry name" value="YdeM"/>
    <property type="match status" value="1"/>
</dbReference>
<dbReference type="InterPro" id="IPR002539">
    <property type="entry name" value="MaoC-like_dom"/>
</dbReference>
<proteinExistence type="predicted"/>
<gene>
    <name evidence="2" type="ORF">AWB79_02302</name>
</gene>
<keyword evidence="3" id="KW-1185">Reference proteome</keyword>
<reference evidence="2" key="1">
    <citation type="submission" date="2016-01" db="EMBL/GenBank/DDBJ databases">
        <authorList>
            <person name="Peeters C."/>
        </authorList>
    </citation>
    <scope>NUCLEOTIDE SEQUENCE</scope>
    <source>
        <strain evidence="2">LMG 29322</strain>
    </source>
</reference>
<accession>A0A158AFE7</accession>
<dbReference type="OrthoDB" id="5298629at2"/>
<sequence>MTEPLYLDDLKPGMQMESPAFTVTEGDIRRFASEFDPQPFHLDETAAKASIFGGLAASGWHTAAITMRLLASGGLPLAGGIIGMSVEISWLKPVRPGDVLRVVSTVQQVQRSKSKPTQGIATVMSETQDEFGEVVQRLVSKLLVQARDA</sequence>
<dbReference type="Proteomes" id="UP000054851">
    <property type="component" value="Unassembled WGS sequence"/>
</dbReference>
<comment type="caution">
    <text evidence="2">The sequence shown here is derived from an EMBL/GenBank/DDBJ whole genome shotgun (WGS) entry which is preliminary data.</text>
</comment>
<dbReference type="InterPro" id="IPR052342">
    <property type="entry name" value="MCH/BMMD"/>
</dbReference>
<dbReference type="PANTHER" id="PTHR43664:SF1">
    <property type="entry name" value="BETA-METHYLMALYL-COA DEHYDRATASE"/>
    <property type="match status" value="1"/>
</dbReference>
<dbReference type="RefSeq" id="WP_061167530.1">
    <property type="nucleotide sequence ID" value="NZ_FCOA02000005.1"/>
</dbReference>
<evidence type="ECO:0000313" key="2">
    <source>
        <dbReference type="EMBL" id="SAK56439.1"/>
    </source>
</evidence>
<dbReference type="Gene3D" id="3.10.129.10">
    <property type="entry name" value="Hotdog Thioesterase"/>
    <property type="match status" value="1"/>
</dbReference>
<dbReference type="EMBL" id="FCOA02000005">
    <property type="protein sequence ID" value="SAK56439.1"/>
    <property type="molecule type" value="Genomic_DNA"/>
</dbReference>
<feature type="domain" description="MaoC-like" evidence="1">
    <location>
        <begin position="12"/>
        <end position="124"/>
    </location>
</feature>
<name>A0A158AFE7_9BURK</name>
<dbReference type="PANTHER" id="PTHR43664">
    <property type="entry name" value="MONOAMINE OXIDASE-RELATED"/>
    <property type="match status" value="1"/>
</dbReference>
<dbReference type="Pfam" id="PF01575">
    <property type="entry name" value="MaoC_dehydratas"/>
    <property type="match status" value="1"/>
</dbReference>
<dbReference type="AlphaFoldDB" id="A0A158AFE7"/>
<evidence type="ECO:0000259" key="1">
    <source>
        <dbReference type="Pfam" id="PF01575"/>
    </source>
</evidence>
<organism evidence="2 3">
    <name type="scientific">Caballeronia hypogeia</name>
    <dbReference type="NCBI Taxonomy" id="1777140"/>
    <lineage>
        <taxon>Bacteria</taxon>
        <taxon>Pseudomonadati</taxon>
        <taxon>Pseudomonadota</taxon>
        <taxon>Betaproteobacteria</taxon>
        <taxon>Burkholderiales</taxon>
        <taxon>Burkholderiaceae</taxon>
        <taxon>Caballeronia</taxon>
    </lineage>
</organism>
<dbReference type="STRING" id="1777140.AWB79_02302"/>
<dbReference type="SUPFAM" id="SSF54637">
    <property type="entry name" value="Thioesterase/thiol ester dehydrase-isomerase"/>
    <property type="match status" value="1"/>
</dbReference>
<dbReference type="InterPro" id="IPR029069">
    <property type="entry name" value="HotDog_dom_sf"/>
</dbReference>